<dbReference type="PANTHER" id="PTHR38657:SF1">
    <property type="entry name" value="SLR1343 PROTEIN"/>
    <property type="match status" value="1"/>
</dbReference>
<comment type="caution">
    <text evidence="1">The sequence shown here is derived from an EMBL/GenBank/DDBJ whole genome shotgun (WGS) entry which is preliminary data.</text>
</comment>
<sequence>MTVLRVILADQLSTRLAVVAAADKEHDVFLMAEVMAEASYVNHHVKKIAFLFSAMRHYAQALRAAGYQVRYVALEDAGNSQSLQGEILRAVADLAPDRVVVTEPGEWRLREGFEALKLALPVELDILPDTRFLCSHDAFNAWAGDRRELRMEYFYREMRKRHEVLMEPDGKPAGGRWNFDTENRKPPKAGLKSPPRLSFKKDAITCEVLELVRRRFPDGYGRLEPFHFAVTRRQALRELDHFIAHVLPGFGDYQDAMVAGEPWLRHSLLAAYINAGLLYPLEVCRRAEAAYREGQAPLNAAEGFIRQILGWREFVRGVYWRFMPGYLEQNALEAHEPLPWFYWSGETRMACVREALAHTYDHAYSHHIQRLMITGNFALLAGLAPKAVHEWYLAVYADAYEWVEAPNTLGMALHADGGVLASKPYAASGAYIRKMSNYCQGCAYDPTVAVGDRACPFNALYWDFMARHRERFSHNARMPFVYATWDRMGVERQAGLRDQAQHHLTAMREGRL</sequence>
<dbReference type="Gene3D" id="3.40.50.620">
    <property type="entry name" value="HUPs"/>
    <property type="match status" value="1"/>
</dbReference>
<dbReference type="InterPro" id="IPR007357">
    <property type="entry name" value="PhrB-like"/>
</dbReference>
<dbReference type="Pfam" id="PF04244">
    <property type="entry name" value="DPRP"/>
    <property type="match status" value="1"/>
</dbReference>
<gene>
    <name evidence="1" type="ORF">OCL97_09535</name>
</gene>
<evidence type="ECO:0000313" key="2">
    <source>
        <dbReference type="Proteomes" id="UP001598130"/>
    </source>
</evidence>
<dbReference type="SUPFAM" id="SSF48173">
    <property type="entry name" value="Cryptochrome/photolyase FAD-binding domain"/>
    <property type="match status" value="1"/>
</dbReference>
<protein>
    <submittedName>
        <fullName evidence="1">Cryptochrome/photolyase family protein</fullName>
    </submittedName>
</protein>
<reference evidence="1 2" key="1">
    <citation type="submission" date="2022-09" db="EMBL/GenBank/DDBJ databases">
        <title>New species of Phenylobacterium.</title>
        <authorList>
            <person name="Mieszkin S."/>
        </authorList>
    </citation>
    <scope>NUCLEOTIDE SEQUENCE [LARGE SCALE GENOMIC DNA]</scope>
    <source>
        <strain evidence="1 2">HK31-G</strain>
    </source>
</reference>
<dbReference type="PANTHER" id="PTHR38657">
    <property type="entry name" value="SLR1343 PROTEIN"/>
    <property type="match status" value="1"/>
</dbReference>
<proteinExistence type="predicted"/>
<accession>A0ABW6CQV3</accession>
<organism evidence="1 2">
    <name type="scientific">Phenylobacterium ferrooxidans</name>
    <dbReference type="NCBI Taxonomy" id="2982689"/>
    <lineage>
        <taxon>Bacteria</taxon>
        <taxon>Pseudomonadati</taxon>
        <taxon>Pseudomonadota</taxon>
        <taxon>Alphaproteobacteria</taxon>
        <taxon>Caulobacterales</taxon>
        <taxon>Caulobacteraceae</taxon>
        <taxon>Phenylobacterium</taxon>
    </lineage>
</organism>
<dbReference type="EMBL" id="JAOTJD010000015">
    <property type="protein sequence ID" value="MFD3264200.1"/>
    <property type="molecule type" value="Genomic_DNA"/>
</dbReference>
<dbReference type="Proteomes" id="UP001598130">
    <property type="component" value="Unassembled WGS sequence"/>
</dbReference>
<dbReference type="InterPro" id="IPR014729">
    <property type="entry name" value="Rossmann-like_a/b/a_fold"/>
</dbReference>
<dbReference type="InterPro" id="IPR052551">
    <property type="entry name" value="UV-DNA_repair_photolyase"/>
</dbReference>
<dbReference type="InterPro" id="IPR036134">
    <property type="entry name" value="Crypto/Photolyase_FAD-like_sf"/>
</dbReference>
<evidence type="ECO:0000313" key="1">
    <source>
        <dbReference type="EMBL" id="MFD3264200.1"/>
    </source>
</evidence>
<dbReference type="Gene3D" id="1.25.40.80">
    <property type="match status" value="1"/>
</dbReference>
<dbReference type="RefSeq" id="WP_377369663.1">
    <property type="nucleotide sequence ID" value="NZ_JAOTJD010000015.1"/>
</dbReference>
<dbReference type="Gene3D" id="1.10.579.10">
    <property type="entry name" value="DNA Cyclobutane Dipyrimidine Photolyase, subunit A, domain 3"/>
    <property type="match status" value="1"/>
</dbReference>
<keyword evidence="2" id="KW-1185">Reference proteome</keyword>
<dbReference type="Gene3D" id="1.10.10.1710">
    <property type="entry name" value="Deoxyribodipyrimidine photolyase-related"/>
    <property type="match status" value="1"/>
</dbReference>
<name>A0ABW6CQV3_9CAUL</name>